<evidence type="ECO:0000313" key="5">
    <source>
        <dbReference type="Proteomes" id="UP000694867"/>
    </source>
</evidence>
<feature type="compositionally biased region" description="Low complexity" evidence="4">
    <location>
        <begin position="281"/>
        <end position="295"/>
    </location>
</feature>
<reference evidence="6" key="1">
    <citation type="submission" date="2025-08" db="UniProtKB">
        <authorList>
            <consortium name="RefSeq"/>
        </authorList>
    </citation>
    <scope>IDENTIFICATION</scope>
</reference>
<keyword evidence="5" id="KW-1185">Reference proteome</keyword>
<evidence type="ECO:0000313" key="6">
    <source>
        <dbReference type="RefSeq" id="XP_028967558.1"/>
    </source>
</evidence>
<evidence type="ECO:0000256" key="3">
    <source>
        <dbReference type="ARBA" id="ARBA00035716"/>
    </source>
</evidence>
<keyword evidence="6" id="KW-0687">Ribonucleoprotein</keyword>
<dbReference type="Gene3D" id="3.30.70.1730">
    <property type="match status" value="1"/>
</dbReference>
<name>A0AAJ7SGL8_9ACAR</name>
<dbReference type="InterPro" id="IPR047865">
    <property type="entry name" value="Ribosomal_uL10_bac_type"/>
</dbReference>
<evidence type="ECO:0000256" key="2">
    <source>
        <dbReference type="ARBA" id="ARBA00035707"/>
    </source>
</evidence>
<sequence>MAETQLCIRKARLDGAFLDGDRRHNIESRSREAGRAANDFTEPVDWKLAGMNSITAICAVNLIKNSAQRNVVISQVRFRKFKSRNPPEPHYDRKAMYEVCKPILSREEQICSSLTYKPPEKEPHPWSVLKAKKLRQEFEQAKMILFFHKNPISAEKDFEAKNSFFKIDVFMKDYSNTVTSLAIQNGFLANATPFVTSRNAVAVSPHHDIKSCLRLLKKIPQYILLAGVIDRTFLDRAQLSWLATEPSIQTLQSITAGLLSAHQQRLYGNLNRHQQRLSMLLSQHSQASQSSSKSSTIDATTVGDRPSEEN</sequence>
<protein>
    <recommendedName>
        <fullName evidence="2">Large ribosomal subunit protein uL10m</fullName>
    </recommendedName>
    <alternativeName>
        <fullName evidence="3">39S ribosomal protein L10, mitochondrial</fullName>
    </alternativeName>
</protein>
<organism evidence="5 6">
    <name type="scientific">Galendromus occidentalis</name>
    <name type="common">western predatory mite</name>
    <dbReference type="NCBI Taxonomy" id="34638"/>
    <lineage>
        <taxon>Eukaryota</taxon>
        <taxon>Metazoa</taxon>
        <taxon>Ecdysozoa</taxon>
        <taxon>Arthropoda</taxon>
        <taxon>Chelicerata</taxon>
        <taxon>Arachnida</taxon>
        <taxon>Acari</taxon>
        <taxon>Parasitiformes</taxon>
        <taxon>Mesostigmata</taxon>
        <taxon>Gamasina</taxon>
        <taxon>Phytoseioidea</taxon>
        <taxon>Phytoseiidae</taxon>
        <taxon>Typhlodrominae</taxon>
        <taxon>Galendromus</taxon>
    </lineage>
</organism>
<evidence type="ECO:0000256" key="4">
    <source>
        <dbReference type="SAM" id="MobiDB-lite"/>
    </source>
</evidence>
<keyword evidence="6" id="KW-0689">Ribosomal protein</keyword>
<dbReference type="CDD" id="cd00379">
    <property type="entry name" value="Ribosomal_L10_P0"/>
    <property type="match status" value="1"/>
</dbReference>
<dbReference type="CTD" id="124995"/>
<dbReference type="AlphaFoldDB" id="A0AAJ7SGL8"/>
<gene>
    <name evidence="6" type="primary">LOC100904472</name>
</gene>
<dbReference type="KEGG" id="goe:100904472"/>
<dbReference type="InterPro" id="IPR043141">
    <property type="entry name" value="Ribosomal_uL10-like_sf"/>
</dbReference>
<dbReference type="GeneID" id="100904472"/>
<dbReference type="Proteomes" id="UP000694867">
    <property type="component" value="Unplaced"/>
</dbReference>
<comment type="similarity">
    <text evidence="1">Belongs to the universal ribosomal protein uL10 family.</text>
</comment>
<dbReference type="GO" id="GO:0005840">
    <property type="term" value="C:ribosome"/>
    <property type="evidence" value="ECO:0007669"/>
    <property type="project" value="UniProtKB-KW"/>
</dbReference>
<evidence type="ECO:0000256" key="1">
    <source>
        <dbReference type="ARBA" id="ARBA00008889"/>
    </source>
</evidence>
<accession>A0AAJ7SGL8</accession>
<dbReference type="RefSeq" id="XP_028967558.1">
    <property type="nucleotide sequence ID" value="XM_029111725.1"/>
</dbReference>
<dbReference type="PANTHER" id="PTHR11560">
    <property type="entry name" value="39S RIBOSOMAL PROTEIN L10, MITOCHONDRIAL"/>
    <property type="match status" value="1"/>
</dbReference>
<feature type="region of interest" description="Disordered" evidence="4">
    <location>
        <begin position="281"/>
        <end position="310"/>
    </location>
</feature>
<dbReference type="SUPFAM" id="SSF160369">
    <property type="entry name" value="Ribosomal protein L10-like"/>
    <property type="match status" value="1"/>
</dbReference>
<proteinExistence type="inferred from homology"/>